<protein>
    <submittedName>
        <fullName evidence="2">Uncharacterized protein</fullName>
    </submittedName>
</protein>
<keyword evidence="1" id="KW-0812">Transmembrane</keyword>
<keyword evidence="1" id="KW-0472">Membrane</keyword>
<evidence type="ECO:0000313" key="2">
    <source>
        <dbReference type="EMBL" id="QWT49787.1"/>
    </source>
</evidence>
<dbReference type="AlphaFoldDB" id="A0A975XVF4"/>
<evidence type="ECO:0000313" key="3">
    <source>
        <dbReference type="Proteomes" id="UP000683428"/>
    </source>
</evidence>
<evidence type="ECO:0000256" key="1">
    <source>
        <dbReference type="SAM" id="Phobius"/>
    </source>
</evidence>
<accession>A0A975XVF4</accession>
<feature type="transmembrane region" description="Helical" evidence="1">
    <location>
        <begin position="20"/>
        <end position="40"/>
    </location>
</feature>
<dbReference type="Proteomes" id="UP000683428">
    <property type="component" value="Chromosome"/>
</dbReference>
<proteinExistence type="predicted"/>
<feature type="transmembrane region" description="Helical" evidence="1">
    <location>
        <begin position="46"/>
        <end position="63"/>
    </location>
</feature>
<dbReference type="RefSeq" id="WP_216125642.1">
    <property type="nucleotide sequence ID" value="NZ_CP064782.1"/>
</dbReference>
<dbReference type="EMBL" id="CP064782">
    <property type="protein sequence ID" value="QWT49787.1"/>
    <property type="molecule type" value="Genomic_DNA"/>
</dbReference>
<sequence length="72" mass="8462">MVERNMLRPWRQRCLRWRRCLPVAETFGVLVGVLGFDLIMDGRPHILKAVLSAAVFGLVLFLWRCRCLGHRR</sequence>
<organism evidence="2 3">
    <name type="scientific">Azospira inquinata</name>
    <dbReference type="NCBI Taxonomy" id="2785627"/>
    <lineage>
        <taxon>Bacteria</taxon>
        <taxon>Pseudomonadati</taxon>
        <taxon>Pseudomonadota</taxon>
        <taxon>Betaproteobacteria</taxon>
        <taxon>Rhodocyclales</taxon>
        <taxon>Rhodocyclaceae</taxon>
        <taxon>Azospira</taxon>
    </lineage>
</organism>
<gene>
    <name evidence="2" type="ORF">Azoinq_04010</name>
</gene>
<name>A0A975XVF4_9RHOO</name>
<reference evidence="2" key="1">
    <citation type="submission" date="2020-11" db="EMBL/GenBank/DDBJ databases">
        <title>Azospira inquinata sp. nov.</title>
        <authorList>
            <person name="Moe W.M."/>
            <person name="Mikes M.C."/>
        </authorList>
    </citation>
    <scope>NUCLEOTIDE SEQUENCE</scope>
    <source>
        <strain evidence="2">Azo-3</strain>
    </source>
</reference>
<keyword evidence="3" id="KW-1185">Reference proteome</keyword>
<dbReference type="KEGG" id="aiq:Azoinq_04010"/>
<keyword evidence="1" id="KW-1133">Transmembrane helix</keyword>